<dbReference type="InterPro" id="IPR016039">
    <property type="entry name" value="Thiolase-like"/>
</dbReference>
<evidence type="ECO:0000256" key="1">
    <source>
        <dbReference type="ARBA" id="ARBA00001947"/>
    </source>
</evidence>
<dbReference type="PROSITE" id="PS00737">
    <property type="entry name" value="THIOLASE_2"/>
    <property type="match status" value="1"/>
</dbReference>
<comment type="catalytic activity">
    <reaction evidence="12">
        <text>N(6)-acetyl-L-lysyl-[protein] + NAD(+) + H2O = 2''-O-acetyl-ADP-D-ribose + nicotinamide + L-lysyl-[protein]</text>
        <dbReference type="Rhea" id="RHEA:43636"/>
        <dbReference type="Rhea" id="RHEA-COMP:9752"/>
        <dbReference type="Rhea" id="RHEA-COMP:10731"/>
        <dbReference type="ChEBI" id="CHEBI:15377"/>
        <dbReference type="ChEBI" id="CHEBI:17154"/>
        <dbReference type="ChEBI" id="CHEBI:29969"/>
        <dbReference type="ChEBI" id="CHEBI:57540"/>
        <dbReference type="ChEBI" id="CHEBI:61930"/>
        <dbReference type="ChEBI" id="CHEBI:83767"/>
        <dbReference type="EC" id="2.3.1.286"/>
    </reaction>
</comment>
<dbReference type="PANTHER" id="PTHR18919:SF161">
    <property type="entry name" value="ACETYL-COA ACETYLTRANSFERASE 2"/>
    <property type="match status" value="1"/>
</dbReference>
<dbReference type="Gene3D" id="3.40.50.1220">
    <property type="entry name" value="TPP-binding domain"/>
    <property type="match status" value="1"/>
</dbReference>
<evidence type="ECO:0000259" key="18">
    <source>
        <dbReference type="PROSITE" id="PS50305"/>
    </source>
</evidence>
<evidence type="ECO:0000256" key="4">
    <source>
        <dbReference type="ARBA" id="ARBA00012928"/>
    </source>
</evidence>
<evidence type="ECO:0000256" key="9">
    <source>
        <dbReference type="ARBA" id="ARBA00023242"/>
    </source>
</evidence>
<feature type="domain" description="Deacetylase sirtuin-type" evidence="18">
    <location>
        <begin position="27"/>
        <end position="267"/>
    </location>
</feature>
<dbReference type="Pfam" id="PF02803">
    <property type="entry name" value="Thiolase_C"/>
    <property type="match status" value="1"/>
</dbReference>
<dbReference type="InterPro" id="IPR029035">
    <property type="entry name" value="DHS-like_NAD/FAD-binding_dom"/>
</dbReference>
<dbReference type="Gene3D" id="3.40.47.10">
    <property type="match status" value="1"/>
</dbReference>
<evidence type="ECO:0000256" key="16">
    <source>
        <dbReference type="ARBA" id="ARBA00083601"/>
    </source>
</evidence>
<evidence type="ECO:0000256" key="8">
    <source>
        <dbReference type="ARBA" id="ARBA00023027"/>
    </source>
</evidence>
<protein>
    <recommendedName>
        <fullName evidence="14">NAD-dependent protein deacetylase SRT1</fullName>
        <ecNumber evidence="4">2.3.1.286</ecNumber>
    </recommendedName>
    <alternativeName>
        <fullName evidence="16">Regulatory protein SIR2 homolog 1</fullName>
    </alternativeName>
    <alternativeName>
        <fullName evidence="15">SIR2-like protein 1</fullName>
    </alternativeName>
</protein>
<dbReference type="CDD" id="cd00751">
    <property type="entry name" value="thiolase"/>
    <property type="match status" value="1"/>
</dbReference>
<evidence type="ECO:0000256" key="13">
    <source>
        <dbReference type="ARBA" id="ARBA00052235"/>
    </source>
</evidence>
<dbReference type="InterPro" id="IPR020613">
    <property type="entry name" value="Thiolase_CS"/>
</dbReference>
<evidence type="ECO:0000313" key="20">
    <source>
        <dbReference type="Proteomes" id="UP000834106"/>
    </source>
</evidence>
<feature type="binding site" evidence="17">
    <location>
        <position position="167"/>
    </location>
    <ligand>
        <name>Zn(2+)</name>
        <dbReference type="ChEBI" id="CHEBI:29105"/>
    </ligand>
</feature>
<evidence type="ECO:0000256" key="14">
    <source>
        <dbReference type="ARBA" id="ARBA00067249"/>
    </source>
</evidence>
<gene>
    <name evidence="19" type="ORF">FPE_LOCUS7323</name>
</gene>
<dbReference type="FunFam" id="3.40.47.10:FF:000007">
    <property type="entry name" value="acetyl-CoA acetyltransferase, mitochondrial"/>
    <property type="match status" value="1"/>
</dbReference>
<comment type="similarity">
    <text evidence="11">Belongs to the sirtuin family. Class IV subfamily.</text>
</comment>
<dbReference type="GO" id="GO:0005739">
    <property type="term" value="C:mitochondrion"/>
    <property type="evidence" value="ECO:0007669"/>
    <property type="project" value="TreeGrafter"/>
</dbReference>
<dbReference type="InterPro" id="IPR002155">
    <property type="entry name" value="Thiolase"/>
</dbReference>
<keyword evidence="20" id="KW-1185">Reference proteome</keyword>
<organism evidence="19 20">
    <name type="scientific">Fraxinus pennsylvanica</name>
    <dbReference type="NCBI Taxonomy" id="56036"/>
    <lineage>
        <taxon>Eukaryota</taxon>
        <taxon>Viridiplantae</taxon>
        <taxon>Streptophyta</taxon>
        <taxon>Embryophyta</taxon>
        <taxon>Tracheophyta</taxon>
        <taxon>Spermatophyta</taxon>
        <taxon>Magnoliopsida</taxon>
        <taxon>eudicotyledons</taxon>
        <taxon>Gunneridae</taxon>
        <taxon>Pentapetalae</taxon>
        <taxon>asterids</taxon>
        <taxon>lamiids</taxon>
        <taxon>Lamiales</taxon>
        <taxon>Oleaceae</taxon>
        <taxon>Oleeae</taxon>
        <taxon>Fraxinus</taxon>
    </lineage>
</organism>
<evidence type="ECO:0000256" key="6">
    <source>
        <dbReference type="ARBA" id="ARBA00022723"/>
    </source>
</evidence>
<evidence type="ECO:0000256" key="10">
    <source>
        <dbReference type="ARBA" id="ARBA00023315"/>
    </source>
</evidence>
<proteinExistence type="inferred from homology"/>
<comment type="cofactor">
    <cofactor evidence="1">
        <name>Zn(2+)</name>
        <dbReference type="ChEBI" id="CHEBI:29105"/>
    </cofactor>
</comment>
<dbReference type="FunFam" id="2.20.28.200:FF:000003">
    <property type="entry name" value="NAD-dependent protein deacetylase SRT1"/>
    <property type="match status" value="1"/>
</dbReference>
<dbReference type="GO" id="GO:0046872">
    <property type="term" value="F:metal ion binding"/>
    <property type="evidence" value="ECO:0007669"/>
    <property type="project" value="UniProtKB-KW"/>
</dbReference>
<dbReference type="Pfam" id="PF00108">
    <property type="entry name" value="Thiolase_N"/>
    <property type="match status" value="1"/>
</dbReference>
<dbReference type="AlphaFoldDB" id="A0AAD1YYT0"/>
<dbReference type="EC" id="2.3.1.286" evidence="4"/>
<comment type="similarity">
    <text evidence="3">Belongs to the thiolase-like superfamily. Thiolase family.</text>
</comment>
<dbReference type="InterPro" id="IPR026590">
    <property type="entry name" value="Ssirtuin_cat_dom"/>
</dbReference>
<name>A0AAD1YYT0_9LAMI</name>
<dbReference type="GO" id="GO:0005634">
    <property type="term" value="C:nucleus"/>
    <property type="evidence" value="ECO:0007669"/>
    <property type="project" value="UniProtKB-SubCell"/>
</dbReference>
<dbReference type="PROSITE" id="PS50305">
    <property type="entry name" value="SIRTUIN"/>
    <property type="match status" value="1"/>
</dbReference>
<sequence length="896" mass="96813">MSLGYAEKLSYREDVGTVGMSEIFDPNHLLQQKIEQLALLIEESKHLVAFTGAGISTSCGIPDFRGPKGVWTLQREGKGVPEASLPFHRAVPSLTHMALVELEKRGILKFVISQNVDSLHLRSGIPREKLAELHGNSFREICPSCGAEYLRDFEVETIGLKITPRRCSDVKCNSKLRDTVLDWEDALPSKEMNVAEKHCRMADVVLCLGTSLQITPACNLPLKCLRDGGKIVIVNLQPTPKDKKANLVIHGLVDKVVAGVMQLLHMQIPPYIRVDIFQVVFYQFRCISEKKYAKWSLRVTSVHGERAPLPFIKSVEVTFPERPELKSATLEKQPFLLKREMLKSRPFKMVLKVNFSDGCGCPFTSIEFPVNLQKQTDSTSQDENVVIQKLKDTAMMDECCGKFSLVEKKILSGLKKEIAIYAGATNMVRYCDSSSSKGFGNIKWAGKRERKEINVKGKGCSVARHEDEIVKKLKYSTLGIQQDKSAYTILIMAPAAAGDSINPRDVCIVGIARTPMGGFLGSLSSISATKLGSIAIESALKRASIDPSLVQEVFFGNVLSANLGQAPARQAALGAGIPNTVVCTTVNKVCASGMKATMLAAQSIQLGINDVVVSGGMESMSNVPKYLAEARKGSRLGHDSLVDGMLKDGLWDVYNDYGMGVCAELCAEEHGVTREEQDNYAIQSFERGIAAQNADAFKWEIAPVEVSGGRGKPSTIVDKDEGLGKFDAAKLKKLRPSFKETGGTVTAGNASSISDGAAALVLVSGEKALKLGLQVIAKITGYADAAKAPELFTTAPALAIPKAISNAGLEASQIDFYEINEAFAVVALANQKLLGLDPEKVNVHGGAVSLGHPLGCSGARILVSLLGVLKQKNGKYGVGARVTFFSLAIFESGPYI</sequence>
<accession>A0AAD1YYT0</accession>
<dbReference type="FunFam" id="3.40.50.1220:FF:000038">
    <property type="entry name" value="NAD-dependent protein deacetylase sirtuin-6 isoform X2"/>
    <property type="match status" value="1"/>
</dbReference>
<dbReference type="GO" id="GO:0070403">
    <property type="term" value="F:NAD+ binding"/>
    <property type="evidence" value="ECO:0007669"/>
    <property type="project" value="InterPro"/>
</dbReference>
<feature type="binding site" evidence="17">
    <location>
        <position position="145"/>
    </location>
    <ligand>
        <name>Zn(2+)</name>
        <dbReference type="ChEBI" id="CHEBI:29105"/>
    </ligand>
</feature>
<dbReference type="InterPro" id="IPR038704">
    <property type="entry name" value="YEAST_sf"/>
</dbReference>
<evidence type="ECO:0000256" key="7">
    <source>
        <dbReference type="ARBA" id="ARBA00022833"/>
    </source>
</evidence>
<feature type="binding site" evidence="17">
    <location>
        <position position="172"/>
    </location>
    <ligand>
        <name>Zn(2+)</name>
        <dbReference type="ChEBI" id="CHEBI:29105"/>
    </ligand>
</feature>
<keyword evidence="9" id="KW-0539">Nucleus</keyword>
<evidence type="ECO:0000256" key="17">
    <source>
        <dbReference type="PROSITE-ProRule" id="PRU00236"/>
    </source>
</evidence>
<evidence type="ECO:0000256" key="2">
    <source>
        <dbReference type="ARBA" id="ARBA00004123"/>
    </source>
</evidence>
<dbReference type="InterPro" id="IPR020616">
    <property type="entry name" value="Thiolase_N"/>
</dbReference>
<keyword evidence="7 17" id="KW-0862">Zinc</keyword>
<dbReference type="Pfam" id="PF02146">
    <property type="entry name" value="SIR2"/>
    <property type="match status" value="1"/>
</dbReference>
<dbReference type="GO" id="GO:0006635">
    <property type="term" value="P:fatty acid beta-oxidation"/>
    <property type="evidence" value="ECO:0007669"/>
    <property type="project" value="TreeGrafter"/>
</dbReference>
<dbReference type="InterPro" id="IPR020617">
    <property type="entry name" value="Thiolase_C"/>
</dbReference>
<dbReference type="SUPFAM" id="SSF52467">
    <property type="entry name" value="DHS-like NAD/FAD-binding domain"/>
    <property type="match status" value="1"/>
</dbReference>
<dbReference type="EMBL" id="OU503039">
    <property type="protein sequence ID" value="CAI9759893.1"/>
    <property type="molecule type" value="Genomic_DNA"/>
</dbReference>
<keyword evidence="5" id="KW-0808">Transferase</keyword>
<dbReference type="PANTHER" id="PTHR18919">
    <property type="entry name" value="ACETYL-COA C-ACYLTRANSFERASE"/>
    <property type="match status" value="1"/>
</dbReference>
<evidence type="ECO:0000313" key="19">
    <source>
        <dbReference type="EMBL" id="CAI9759893.1"/>
    </source>
</evidence>
<keyword evidence="6 17" id="KW-0479">Metal-binding</keyword>
<keyword evidence="10" id="KW-0012">Acyltransferase</keyword>
<keyword evidence="8" id="KW-0520">NAD</keyword>
<dbReference type="CDD" id="cd01410">
    <property type="entry name" value="SIRT7"/>
    <property type="match status" value="1"/>
</dbReference>
<feature type="binding site" evidence="17">
    <location>
        <position position="142"/>
    </location>
    <ligand>
        <name>Zn(2+)</name>
        <dbReference type="ChEBI" id="CHEBI:29105"/>
    </ligand>
</feature>
<evidence type="ECO:0000256" key="3">
    <source>
        <dbReference type="ARBA" id="ARBA00010982"/>
    </source>
</evidence>
<evidence type="ECO:0000256" key="5">
    <source>
        <dbReference type="ARBA" id="ARBA00022679"/>
    </source>
</evidence>
<dbReference type="Proteomes" id="UP000834106">
    <property type="component" value="Chromosome 4"/>
</dbReference>
<feature type="active site" description="Proton acceptor" evidence="17">
    <location>
        <position position="134"/>
    </location>
</feature>
<dbReference type="Gene3D" id="2.60.40.1970">
    <property type="entry name" value="YEATS domain"/>
    <property type="match status" value="1"/>
</dbReference>
<dbReference type="NCBIfam" id="TIGR01930">
    <property type="entry name" value="AcCoA-C-Actrans"/>
    <property type="match status" value="1"/>
</dbReference>
<dbReference type="GO" id="GO:0003985">
    <property type="term" value="F:acetyl-CoA C-acetyltransferase activity"/>
    <property type="evidence" value="ECO:0007669"/>
    <property type="project" value="UniProtKB-EC"/>
</dbReference>
<evidence type="ECO:0000256" key="12">
    <source>
        <dbReference type="ARBA" id="ARBA00050203"/>
    </source>
</evidence>
<reference evidence="19" key="1">
    <citation type="submission" date="2023-05" db="EMBL/GenBank/DDBJ databases">
        <authorList>
            <person name="Huff M."/>
        </authorList>
    </citation>
    <scope>NUCLEOTIDE SEQUENCE</scope>
</reference>
<comment type="catalytic activity">
    <reaction evidence="13">
        <text>2 acetyl-CoA = acetoacetyl-CoA + CoA</text>
        <dbReference type="Rhea" id="RHEA:21036"/>
        <dbReference type="ChEBI" id="CHEBI:57286"/>
        <dbReference type="ChEBI" id="CHEBI:57287"/>
        <dbReference type="ChEBI" id="CHEBI:57288"/>
        <dbReference type="EC" id="2.3.1.9"/>
    </reaction>
    <physiologicalReaction direction="left-to-right" evidence="13">
        <dbReference type="Rhea" id="RHEA:21037"/>
    </physiologicalReaction>
</comment>
<dbReference type="SUPFAM" id="SSF53901">
    <property type="entry name" value="Thiolase-like"/>
    <property type="match status" value="2"/>
</dbReference>
<comment type="subcellular location">
    <subcellularLocation>
        <location evidence="2">Nucleus</location>
    </subcellularLocation>
</comment>
<dbReference type="InterPro" id="IPR003000">
    <property type="entry name" value="Sirtuin"/>
</dbReference>
<dbReference type="GO" id="GO:0034979">
    <property type="term" value="F:NAD-dependent protein lysine deacetylase activity"/>
    <property type="evidence" value="ECO:0007669"/>
    <property type="project" value="UniProtKB-EC"/>
</dbReference>
<evidence type="ECO:0000256" key="15">
    <source>
        <dbReference type="ARBA" id="ARBA00080890"/>
    </source>
</evidence>
<dbReference type="Gene3D" id="2.20.28.200">
    <property type="match status" value="1"/>
</dbReference>
<evidence type="ECO:0000256" key="11">
    <source>
        <dbReference type="ARBA" id="ARBA00038170"/>
    </source>
</evidence>